<accession>A0ABN9Y3Z2</accession>
<dbReference type="Proteomes" id="UP001189429">
    <property type="component" value="Unassembled WGS sequence"/>
</dbReference>
<feature type="region of interest" description="Disordered" evidence="1">
    <location>
        <begin position="66"/>
        <end position="86"/>
    </location>
</feature>
<comment type="caution">
    <text evidence="2">The sequence shown here is derived from an EMBL/GenBank/DDBJ whole genome shotgun (WGS) entry which is preliminary data.</text>
</comment>
<evidence type="ECO:0000313" key="3">
    <source>
        <dbReference type="Proteomes" id="UP001189429"/>
    </source>
</evidence>
<sequence>MSRGRGDLYKLALGPEAVRAALAWPGRHTHRPTGPEVGLRGGGCLKISPPDSYLPGLGENDKAAKTTKAQLHRRAETNPRSNFPRSRVGHAENLALHITPILVAATARTLERTSKKHMASSCY</sequence>
<evidence type="ECO:0000313" key="2">
    <source>
        <dbReference type="EMBL" id="CAK0907243.1"/>
    </source>
</evidence>
<proteinExistence type="predicted"/>
<keyword evidence="3" id="KW-1185">Reference proteome</keyword>
<evidence type="ECO:0000256" key="1">
    <source>
        <dbReference type="SAM" id="MobiDB-lite"/>
    </source>
</evidence>
<name>A0ABN9Y3Z2_9DINO</name>
<protein>
    <submittedName>
        <fullName evidence="2">Uncharacterized protein</fullName>
    </submittedName>
</protein>
<organism evidence="2 3">
    <name type="scientific">Prorocentrum cordatum</name>
    <dbReference type="NCBI Taxonomy" id="2364126"/>
    <lineage>
        <taxon>Eukaryota</taxon>
        <taxon>Sar</taxon>
        <taxon>Alveolata</taxon>
        <taxon>Dinophyceae</taxon>
        <taxon>Prorocentrales</taxon>
        <taxon>Prorocentraceae</taxon>
        <taxon>Prorocentrum</taxon>
    </lineage>
</organism>
<reference evidence="2" key="1">
    <citation type="submission" date="2023-10" db="EMBL/GenBank/DDBJ databases">
        <authorList>
            <person name="Chen Y."/>
            <person name="Shah S."/>
            <person name="Dougan E. K."/>
            <person name="Thang M."/>
            <person name="Chan C."/>
        </authorList>
    </citation>
    <scope>NUCLEOTIDE SEQUENCE [LARGE SCALE GENOMIC DNA]</scope>
</reference>
<gene>
    <name evidence="2" type="ORF">PCOR1329_LOCUS82323</name>
</gene>
<dbReference type="EMBL" id="CAUYUJ010021827">
    <property type="protein sequence ID" value="CAK0907243.1"/>
    <property type="molecule type" value="Genomic_DNA"/>
</dbReference>